<sequence>MQLLRFHHRQHQGCQGCATGPEDSKRQLEQTVFARTQTAPRCGTDLPAL</sequence>
<organism evidence="1">
    <name type="scientific">Streptomyces iranensis</name>
    <dbReference type="NCBI Taxonomy" id="576784"/>
    <lineage>
        <taxon>Bacteria</taxon>
        <taxon>Bacillati</taxon>
        <taxon>Actinomycetota</taxon>
        <taxon>Actinomycetes</taxon>
        <taxon>Kitasatosporales</taxon>
        <taxon>Streptomycetaceae</taxon>
        <taxon>Streptomyces</taxon>
        <taxon>Streptomyces violaceusniger group</taxon>
    </lineage>
</organism>
<dbReference type="HOGENOM" id="CLU_3141228_0_0_11"/>
<dbReference type="EMBL" id="LK022848">
    <property type="protein sequence ID" value="CDR07205.1"/>
    <property type="molecule type" value="Genomic_DNA"/>
</dbReference>
<proteinExistence type="predicted"/>
<reference evidence="1" key="1">
    <citation type="submission" date="2014-05" db="EMBL/GenBank/DDBJ databases">
        <authorList>
            <person name="Horn Fabian"/>
        </authorList>
    </citation>
    <scope>NUCLEOTIDE SEQUENCE</scope>
</reference>
<evidence type="ECO:0000313" key="1">
    <source>
        <dbReference type="EMBL" id="CDR07205.1"/>
    </source>
</evidence>
<accession>A0A060ZM91</accession>
<name>A0A060ZM91_9ACTN</name>
<dbReference type="AlphaFoldDB" id="A0A060ZM91"/>
<protein>
    <submittedName>
        <fullName evidence="1">Uncharacterized protein</fullName>
    </submittedName>
</protein>
<gene>
    <name evidence="1" type="ORF">SIRAN3950</name>
</gene>